<sequence>MAGNPLNDPTNILMLELKYGTVAIGLAPHVAEKTVDQIKAITRSGDYDNVAFHRVIDGFMAQTGDVQYGDLKDGWDRDLVGTGGSSLPDVPLEPSGNSFQRGIVGMARAADPDSGNSQFFIMTDPAPSLDGQYTVFGLVRDGMPFVDQIKQGDSAQNGKVKGTPDRVLDAYIADDLAPGHVLVGDGGNDKLNGGAASEVLFGLRGRDVLSGGKGGDTLRGGAGNDKLNGNKGKDALKGDAGRDILKGHAGNDKLFGNVGKDVLDGGKGNDALTGGRGGDAFVFRKGYGVDRIKDFVNDVDTIRLDDSLWNGTLNKGQIIRKFASVEKGDLVFDFGAERLVIEDRGTLNDLKDDLAIV</sequence>
<feature type="domain" description="PPIase cyclophilin-type" evidence="6">
    <location>
        <begin position="9"/>
        <end position="164"/>
    </location>
</feature>
<dbReference type="InterPro" id="IPR011049">
    <property type="entry name" value="Serralysin-like_metalloprot_C"/>
</dbReference>
<dbReference type="InterPro" id="IPR044666">
    <property type="entry name" value="Cyclophilin_A-like"/>
</dbReference>
<dbReference type="GO" id="GO:0005509">
    <property type="term" value="F:calcium ion binding"/>
    <property type="evidence" value="ECO:0007669"/>
    <property type="project" value="InterPro"/>
</dbReference>
<gene>
    <name evidence="7" type="ORF">CLV78_101681</name>
</gene>
<proteinExistence type="inferred from homology"/>
<dbReference type="PRINTS" id="PR00153">
    <property type="entry name" value="CSAPPISMRASE"/>
</dbReference>
<accession>A0A2T0RZH6</accession>
<evidence type="ECO:0000256" key="1">
    <source>
        <dbReference type="ARBA" id="ARBA00007365"/>
    </source>
</evidence>
<dbReference type="AlphaFoldDB" id="A0A2T0RZH6"/>
<dbReference type="InterPro" id="IPR020892">
    <property type="entry name" value="Cyclophilin-type_PPIase_CS"/>
</dbReference>
<evidence type="ECO:0000256" key="3">
    <source>
        <dbReference type="ARBA" id="ARBA00023110"/>
    </source>
</evidence>
<evidence type="ECO:0000259" key="6">
    <source>
        <dbReference type="PROSITE" id="PS50072"/>
    </source>
</evidence>
<keyword evidence="4 7" id="KW-0413">Isomerase</keyword>
<dbReference type="InterPro" id="IPR002130">
    <property type="entry name" value="Cyclophilin-type_PPIase_dom"/>
</dbReference>
<evidence type="ECO:0000313" key="7">
    <source>
        <dbReference type="EMBL" id="PRY26581.1"/>
    </source>
</evidence>
<keyword evidence="3" id="KW-0697">Rotamase</keyword>
<dbReference type="GO" id="GO:0006457">
    <property type="term" value="P:protein folding"/>
    <property type="evidence" value="ECO:0007669"/>
    <property type="project" value="InterPro"/>
</dbReference>
<dbReference type="PROSITE" id="PS00330">
    <property type="entry name" value="HEMOLYSIN_CALCIUM"/>
    <property type="match status" value="2"/>
</dbReference>
<organism evidence="7 8">
    <name type="scientific">Aliiruegeria haliotis</name>
    <dbReference type="NCBI Taxonomy" id="1280846"/>
    <lineage>
        <taxon>Bacteria</taxon>
        <taxon>Pseudomonadati</taxon>
        <taxon>Pseudomonadota</taxon>
        <taxon>Alphaproteobacteria</taxon>
        <taxon>Rhodobacterales</taxon>
        <taxon>Roseobacteraceae</taxon>
        <taxon>Aliiruegeria</taxon>
    </lineage>
</organism>
<keyword evidence="8" id="KW-1185">Reference proteome</keyword>
<dbReference type="PROSITE" id="PS50072">
    <property type="entry name" value="CSA_PPIASE_2"/>
    <property type="match status" value="1"/>
</dbReference>
<dbReference type="EMBL" id="PVTD01000001">
    <property type="protein sequence ID" value="PRY26581.1"/>
    <property type="molecule type" value="Genomic_DNA"/>
</dbReference>
<dbReference type="SUPFAM" id="SSF51120">
    <property type="entry name" value="beta-Roll"/>
    <property type="match status" value="2"/>
</dbReference>
<evidence type="ECO:0000313" key="8">
    <source>
        <dbReference type="Proteomes" id="UP000239480"/>
    </source>
</evidence>
<evidence type="ECO:0000256" key="2">
    <source>
        <dbReference type="ARBA" id="ARBA00013194"/>
    </source>
</evidence>
<dbReference type="PRINTS" id="PR00313">
    <property type="entry name" value="CABNDNGRPT"/>
</dbReference>
<dbReference type="Gene3D" id="2.40.100.10">
    <property type="entry name" value="Cyclophilin-like"/>
    <property type="match status" value="1"/>
</dbReference>
<name>A0A2T0RZH6_9RHOB</name>
<feature type="compositionally biased region" description="Gly residues" evidence="5">
    <location>
        <begin position="213"/>
        <end position="223"/>
    </location>
</feature>
<comment type="similarity">
    <text evidence="1">Belongs to the cyclophilin-type PPIase family.</text>
</comment>
<comment type="caution">
    <text evidence="7">The sequence shown here is derived from an EMBL/GenBank/DDBJ whole genome shotgun (WGS) entry which is preliminary data.</text>
</comment>
<evidence type="ECO:0000256" key="4">
    <source>
        <dbReference type="ARBA" id="ARBA00023235"/>
    </source>
</evidence>
<dbReference type="PANTHER" id="PTHR45625">
    <property type="entry name" value="PEPTIDYL-PROLYL CIS-TRANS ISOMERASE-RELATED"/>
    <property type="match status" value="1"/>
</dbReference>
<dbReference type="EC" id="5.2.1.8" evidence="2"/>
<feature type="region of interest" description="Disordered" evidence="5">
    <location>
        <begin position="213"/>
        <end position="234"/>
    </location>
</feature>
<dbReference type="Proteomes" id="UP000239480">
    <property type="component" value="Unassembled WGS sequence"/>
</dbReference>
<dbReference type="InterPro" id="IPR001343">
    <property type="entry name" value="Hemolysn_Ca-bd"/>
</dbReference>
<dbReference type="Pfam" id="PF00353">
    <property type="entry name" value="HemolysinCabind"/>
    <property type="match status" value="3"/>
</dbReference>
<reference evidence="7 8" key="1">
    <citation type="submission" date="2018-03" db="EMBL/GenBank/DDBJ databases">
        <title>Genomic Encyclopedia of Archaeal and Bacterial Type Strains, Phase II (KMG-II): from individual species to whole genera.</title>
        <authorList>
            <person name="Goeker M."/>
        </authorList>
    </citation>
    <scope>NUCLEOTIDE SEQUENCE [LARGE SCALE GENOMIC DNA]</scope>
    <source>
        <strain evidence="7 8">DSM 29328</strain>
    </source>
</reference>
<dbReference type="PROSITE" id="PS00170">
    <property type="entry name" value="CSA_PPIASE_1"/>
    <property type="match status" value="1"/>
</dbReference>
<dbReference type="InterPro" id="IPR029000">
    <property type="entry name" value="Cyclophilin-like_dom_sf"/>
</dbReference>
<dbReference type="PANTHER" id="PTHR45625:SF4">
    <property type="entry name" value="PEPTIDYLPROLYL ISOMERASE DOMAIN AND WD REPEAT-CONTAINING PROTEIN 1"/>
    <property type="match status" value="1"/>
</dbReference>
<dbReference type="Pfam" id="PF00160">
    <property type="entry name" value="Pro_isomerase"/>
    <property type="match status" value="1"/>
</dbReference>
<dbReference type="SUPFAM" id="SSF50891">
    <property type="entry name" value="Cyclophilin-like"/>
    <property type="match status" value="1"/>
</dbReference>
<dbReference type="Gene3D" id="2.150.10.10">
    <property type="entry name" value="Serralysin-like metalloprotease, C-terminal"/>
    <property type="match status" value="2"/>
</dbReference>
<dbReference type="GO" id="GO:0003755">
    <property type="term" value="F:peptidyl-prolyl cis-trans isomerase activity"/>
    <property type="evidence" value="ECO:0007669"/>
    <property type="project" value="UniProtKB-KW"/>
</dbReference>
<dbReference type="InterPro" id="IPR018511">
    <property type="entry name" value="Hemolysin-typ_Ca-bd_CS"/>
</dbReference>
<evidence type="ECO:0000256" key="5">
    <source>
        <dbReference type="SAM" id="MobiDB-lite"/>
    </source>
</evidence>
<dbReference type="CDD" id="cd00317">
    <property type="entry name" value="cyclophilin"/>
    <property type="match status" value="1"/>
</dbReference>
<protein>
    <recommendedName>
        <fullName evidence="2">peptidylprolyl isomerase</fullName>
        <ecNumber evidence="2">5.2.1.8</ecNumber>
    </recommendedName>
</protein>